<dbReference type="AlphaFoldDB" id="A0A6M0K2K5"/>
<feature type="compositionally biased region" description="Polar residues" evidence="4">
    <location>
        <begin position="772"/>
        <end position="787"/>
    </location>
</feature>
<dbReference type="InterPro" id="IPR006533">
    <property type="entry name" value="T6SS_Vgr_RhsGE"/>
</dbReference>
<dbReference type="NCBIfam" id="TIGR03361">
    <property type="entry name" value="VI_Rhs_Vgr"/>
    <property type="match status" value="1"/>
</dbReference>
<dbReference type="InterPro" id="IPR054030">
    <property type="entry name" value="Gp5_Vgr_C"/>
</dbReference>
<dbReference type="Pfam" id="PF05954">
    <property type="entry name" value="Phage_GPD"/>
    <property type="match status" value="1"/>
</dbReference>
<dbReference type="PANTHER" id="PTHR32305">
    <property type="match status" value="1"/>
</dbReference>
<evidence type="ECO:0000259" key="5">
    <source>
        <dbReference type="Pfam" id="PF04717"/>
    </source>
</evidence>
<dbReference type="GO" id="GO:0005576">
    <property type="term" value="C:extracellular region"/>
    <property type="evidence" value="ECO:0007669"/>
    <property type="project" value="UniProtKB-SubCell"/>
</dbReference>
<feature type="region of interest" description="Disordered" evidence="4">
    <location>
        <begin position="649"/>
        <end position="672"/>
    </location>
</feature>
<feature type="compositionally biased region" description="Basic and acidic residues" evidence="4">
    <location>
        <begin position="863"/>
        <end position="875"/>
    </location>
</feature>
<comment type="subcellular location">
    <subcellularLocation>
        <location evidence="1">Secreted</location>
    </subcellularLocation>
</comment>
<dbReference type="Gene3D" id="4.10.220.110">
    <property type="match status" value="1"/>
</dbReference>
<organism evidence="7 8">
    <name type="scientific">Thiorhodococcus minor</name>
    <dbReference type="NCBI Taxonomy" id="57489"/>
    <lineage>
        <taxon>Bacteria</taxon>
        <taxon>Pseudomonadati</taxon>
        <taxon>Pseudomonadota</taxon>
        <taxon>Gammaproteobacteria</taxon>
        <taxon>Chromatiales</taxon>
        <taxon>Chromatiaceae</taxon>
        <taxon>Thiorhodococcus</taxon>
    </lineage>
</organism>
<dbReference type="InterPro" id="IPR006531">
    <property type="entry name" value="Gp5/Vgr_OB"/>
</dbReference>
<feature type="domain" description="Gp5/Type VI secretion system Vgr C-terminal trimerisation" evidence="6">
    <location>
        <begin position="476"/>
        <end position="582"/>
    </location>
</feature>
<dbReference type="SUPFAM" id="SSF69279">
    <property type="entry name" value="Phage tail proteins"/>
    <property type="match status" value="2"/>
</dbReference>
<evidence type="ECO:0000313" key="7">
    <source>
        <dbReference type="EMBL" id="NEV63986.1"/>
    </source>
</evidence>
<accession>A0A6M0K2K5</accession>
<dbReference type="InterPro" id="IPR050708">
    <property type="entry name" value="T6SS_VgrG/RHS"/>
</dbReference>
<dbReference type="Gene3D" id="3.55.50.10">
    <property type="entry name" value="Baseplate protein-like domains"/>
    <property type="match status" value="1"/>
</dbReference>
<feature type="region of interest" description="Disordered" evidence="4">
    <location>
        <begin position="767"/>
        <end position="787"/>
    </location>
</feature>
<dbReference type="EMBL" id="JAAIJQ010000069">
    <property type="protein sequence ID" value="NEV63986.1"/>
    <property type="molecule type" value="Genomic_DNA"/>
</dbReference>
<gene>
    <name evidence="7" type="primary">tssI</name>
    <name evidence="7" type="ORF">G3446_19185</name>
</gene>
<dbReference type="InterPro" id="IPR028208">
    <property type="entry name" value="Effector_pro_NleD-like"/>
</dbReference>
<dbReference type="FunFam" id="2.40.50.230:FF:000001">
    <property type="entry name" value="Type VI secretion protein VgrG"/>
    <property type="match status" value="1"/>
</dbReference>
<proteinExistence type="inferred from homology"/>
<evidence type="ECO:0000256" key="3">
    <source>
        <dbReference type="ARBA" id="ARBA00022525"/>
    </source>
</evidence>
<dbReference type="InterPro" id="IPR017847">
    <property type="entry name" value="T6SS_RhsGE_Vgr_subset"/>
</dbReference>
<dbReference type="Gene3D" id="2.40.50.230">
    <property type="entry name" value="Gp5 N-terminal domain"/>
    <property type="match status" value="1"/>
</dbReference>
<keyword evidence="8" id="KW-1185">Reference proteome</keyword>
<dbReference type="Pfam" id="PF04717">
    <property type="entry name" value="Phage_base_V"/>
    <property type="match status" value="1"/>
</dbReference>
<evidence type="ECO:0000259" key="6">
    <source>
        <dbReference type="Pfam" id="PF22178"/>
    </source>
</evidence>
<dbReference type="SUPFAM" id="SSF69255">
    <property type="entry name" value="gp5 N-terminal domain-like"/>
    <property type="match status" value="1"/>
</dbReference>
<protein>
    <submittedName>
        <fullName evidence="7">Type VI secretion system tip protein VgrG</fullName>
    </submittedName>
</protein>
<comment type="caution">
    <text evidence="7">The sequence shown here is derived from an EMBL/GenBank/DDBJ whole genome shotgun (WGS) entry which is preliminary data.</text>
</comment>
<evidence type="ECO:0000313" key="8">
    <source>
        <dbReference type="Proteomes" id="UP000483379"/>
    </source>
</evidence>
<sequence>MPSGSDYTQNARLIGLTTPLGEDALLLRTMVARERLSALFEFELDLLSDDDQVSASDLLGQSATVRLEMQDQTPRFFNGIVSRFSHVGFEGRLARYQATLSPWLWLLTRTSDCRIFQEMTVPDIVKQVFRDAGLTDFDDRLTAEYRTWEYCVQYRETHFNFVSRLMEQEGIYWYFRHEDGKHSLVMADGYSAHQTMPGYAEIPYHGADMAAERDEDFIFEWSACAAVRPGAYVHDAFDFKKPSSELRTSSAMTRQHAQAEHEIYDYPGEYVAVGEGERYAGVRMEELQSDHEIAYGQSFARGLAVGYLFTLTDYPRADQNREYLVLSAEHELQSDEFQSADGAGSGILYRSSFTAMDAREPFRAFRLTPKPVVQGPQTATVVGPAGEEIWTDEYGRIKAQFHWDRYGQMDENSSCWIRVSQLWAGGKWGAMHIPRIGQEVIVDFLEGDPNQPIVTGRVYNADQPVPYELPKWAGYSTIRSHTTKEGRVNDFNELRFDDRKDKEQVFLHAQRRMDMRVKRNKYETVQGSSNTQIGGGHVLTIGKSFDLHVKEDVYARADGQVNLSTGGDLLVDIGGGAKLHVSQGLEQNATSILLEGSRHVTLKCGGSFVKVAPDGITIQGPSVRINCGGSTPGAASFDLLDPLDAAGADTGEPGYVDNLPRGGGGGRRTRHVSPERARTITRNADGSVNYGGAGIRIAGSEAFVDSTIATLDSLDGTETGHDLIDNLHGNGHNVSIEENAAAAAAGGGGVCTMTTANGHPAGTNVDMGGGVIQTSDGSGSDSVVNWQPGANAQYTDAAGNSHTQPDEALLGHELIHADHNAHGANGSATPDPADPTGDQEESRTIGVNDHEGEDVSENNILRDTGEDWRRTDHDSGAQTAP</sequence>
<feature type="region of interest" description="Disordered" evidence="4">
    <location>
        <begin position="820"/>
        <end position="881"/>
    </location>
</feature>
<keyword evidence="3" id="KW-0964">Secreted</keyword>
<evidence type="ECO:0000256" key="1">
    <source>
        <dbReference type="ARBA" id="ARBA00004613"/>
    </source>
</evidence>
<dbReference type="SUPFAM" id="SSF69349">
    <property type="entry name" value="Phage fibre proteins"/>
    <property type="match status" value="1"/>
</dbReference>
<dbReference type="InterPro" id="IPR037026">
    <property type="entry name" value="Vgr_OB-fold_dom_sf"/>
</dbReference>
<dbReference type="NCBIfam" id="TIGR01646">
    <property type="entry name" value="vgr_GE"/>
    <property type="match status" value="1"/>
</dbReference>
<reference evidence="7 8" key="1">
    <citation type="submission" date="2020-02" db="EMBL/GenBank/DDBJ databases">
        <title>Genome sequences of Thiorhodococcus mannitoliphagus and Thiorhodococcus minor, purple sulfur photosynthetic bacteria in the gammaproteobacterial family, Chromatiaceae.</title>
        <authorList>
            <person name="Aviles F.A."/>
            <person name="Meyer T.E."/>
            <person name="Kyndt J.A."/>
        </authorList>
    </citation>
    <scope>NUCLEOTIDE SEQUENCE [LARGE SCALE GENOMIC DNA]</scope>
    <source>
        <strain evidence="7 8">DSM 11518</strain>
    </source>
</reference>
<evidence type="ECO:0000256" key="4">
    <source>
        <dbReference type="SAM" id="MobiDB-lite"/>
    </source>
</evidence>
<dbReference type="Pfam" id="PF14891">
    <property type="entry name" value="Peptidase_M91"/>
    <property type="match status" value="1"/>
</dbReference>
<dbReference type="FunFam" id="3.55.50.10:FF:000001">
    <property type="entry name" value="Actin cross-linking toxin VgrG1"/>
    <property type="match status" value="1"/>
</dbReference>
<evidence type="ECO:0000256" key="2">
    <source>
        <dbReference type="ARBA" id="ARBA00005558"/>
    </source>
</evidence>
<dbReference type="RefSeq" id="WP_164454455.1">
    <property type="nucleotide sequence ID" value="NZ_JAAIJQ010000069.1"/>
</dbReference>
<dbReference type="Pfam" id="PF22178">
    <property type="entry name" value="Gp5_trimer_C"/>
    <property type="match status" value="1"/>
</dbReference>
<comment type="similarity">
    <text evidence="2">Belongs to the VgrG protein family.</text>
</comment>
<dbReference type="Proteomes" id="UP000483379">
    <property type="component" value="Unassembled WGS sequence"/>
</dbReference>
<dbReference type="Gene3D" id="2.30.110.50">
    <property type="match status" value="1"/>
</dbReference>
<dbReference type="PANTHER" id="PTHR32305:SF15">
    <property type="entry name" value="PROTEIN RHSA-RELATED"/>
    <property type="match status" value="1"/>
</dbReference>
<name>A0A6M0K2K5_9GAMM</name>
<feature type="domain" description="Gp5/Type VI secretion system Vgr protein OB-fold" evidence="5">
    <location>
        <begin position="392"/>
        <end position="459"/>
    </location>
</feature>